<organism evidence="2 3">
    <name type="scientific">Terricaulis silvestris</name>
    <dbReference type="NCBI Taxonomy" id="2686094"/>
    <lineage>
        <taxon>Bacteria</taxon>
        <taxon>Pseudomonadati</taxon>
        <taxon>Pseudomonadota</taxon>
        <taxon>Alphaproteobacteria</taxon>
        <taxon>Caulobacterales</taxon>
        <taxon>Caulobacteraceae</taxon>
        <taxon>Terricaulis</taxon>
    </lineage>
</organism>
<dbReference type="RefSeq" id="WP_158766401.1">
    <property type="nucleotide sequence ID" value="NZ_CP047045.1"/>
</dbReference>
<protein>
    <submittedName>
        <fullName evidence="2">NADH dehydrogenase subunit E</fullName>
    </submittedName>
</protein>
<dbReference type="AlphaFoldDB" id="A0A6I6MVB3"/>
<feature type="coiled-coil region" evidence="1">
    <location>
        <begin position="84"/>
        <end position="111"/>
    </location>
</feature>
<keyword evidence="3" id="KW-1185">Reference proteome</keyword>
<evidence type="ECO:0000313" key="2">
    <source>
        <dbReference type="EMBL" id="QGZ95552.1"/>
    </source>
</evidence>
<reference evidence="3" key="1">
    <citation type="submission" date="2019-12" db="EMBL/GenBank/DDBJ databases">
        <title>Complete genome of Terracaulis silvestris 0127_4.</title>
        <authorList>
            <person name="Vieira S."/>
            <person name="Riedel T."/>
            <person name="Sproer C."/>
            <person name="Pascual J."/>
            <person name="Boedeker C."/>
            <person name="Overmann J."/>
        </authorList>
    </citation>
    <scope>NUCLEOTIDE SEQUENCE [LARGE SCALE GENOMIC DNA]</scope>
    <source>
        <strain evidence="3">0127_4</strain>
    </source>
</reference>
<sequence>MIYLIGQLWVWLLLTAVSAGVAGWAFAAERAAPAQRALRRDRENLLSDLIRLTGEDGGAPSGIVENERETDATRRLLTIRDGRIAELERALETARARTDDLTGELAELRRRGLGDDTEQADELRRLRGLVADTESERARTIDVEAEADPNAEENAALQLWRLRYFEQRVRYLETQSRAQPIAGPEPDAADPLPEWRVRDAEARAAYLEDALRVAQASAEPAEVAPEPAASPFAADADVDVLLRWRLLYLERRVAHLQAAASRAPVAPMPLLDAAPDFDRWKWRARYLESRVRHLEQRQPINVEVVRAVAAMAAEDTPPPPAPAHRGVKPPVLGSARNGAPDDFTLIEGVSLQQQSTLYSLGVFHFDQIAAWTPDHVAWVDNYLRLRGRIADQEWLEQADELAREGPTAARRVSEEEAL</sequence>
<evidence type="ECO:0000313" key="3">
    <source>
        <dbReference type="Proteomes" id="UP000431269"/>
    </source>
</evidence>
<proteinExistence type="predicted"/>
<dbReference type="Proteomes" id="UP000431269">
    <property type="component" value="Chromosome"/>
</dbReference>
<name>A0A6I6MVB3_9CAUL</name>
<dbReference type="EMBL" id="CP047045">
    <property type="protein sequence ID" value="QGZ95552.1"/>
    <property type="molecule type" value="Genomic_DNA"/>
</dbReference>
<keyword evidence="1" id="KW-0175">Coiled coil</keyword>
<evidence type="ECO:0000256" key="1">
    <source>
        <dbReference type="SAM" id="Coils"/>
    </source>
</evidence>
<gene>
    <name evidence="2" type="ORF">DSM104635_02402</name>
</gene>
<accession>A0A6I6MVB3</accession>
<dbReference type="KEGG" id="tsv:DSM104635_02402"/>